<feature type="domain" description="Siroheme synthase central" evidence="13">
    <location>
        <begin position="118"/>
        <end position="139"/>
    </location>
</feature>
<dbReference type="Pfam" id="PF00590">
    <property type="entry name" value="TP_methylase"/>
    <property type="match status" value="1"/>
</dbReference>
<dbReference type="PANTHER" id="PTHR45790">
    <property type="entry name" value="SIROHEME SYNTHASE-RELATED"/>
    <property type="match status" value="1"/>
</dbReference>
<dbReference type="InterPro" id="IPR036291">
    <property type="entry name" value="NAD(P)-bd_dom_sf"/>
</dbReference>
<organism evidence="14">
    <name type="scientific">hydrothermal vent metagenome</name>
    <dbReference type="NCBI Taxonomy" id="652676"/>
    <lineage>
        <taxon>unclassified sequences</taxon>
        <taxon>metagenomes</taxon>
        <taxon>ecological metagenomes</taxon>
    </lineage>
</organism>
<comment type="pathway">
    <text evidence="1">Porphyrin-containing compound metabolism; siroheme biosynthesis; sirohydrochlorin from precorrin-2: step 1/1.</text>
</comment>
<dbReference type="UniPathway" id="UPA00262">
    <property type="reaction ID" value="UER00222"/>
</dbReference>
<evidence type="ECO:0000256" key="4">
    <source>
        <dbReference type="ARBA" id="ARBA00022679"/>
    </source>
</evidence>
<keyword evidence="2" id="KW-0169">Cobalamin biosynthesis</keyword>
<evidence type="ECO:0000256" key="3">
    <source>
        <dbReference type="ARBA" id="ARBA00022603"/>
    </source>
</evidence>
<evidence type="ECO:0000256" key="9">
    <source>
        <dbReference type="ARBA" id="ARBA00023244"/>
    </source>
</evidence>
<keyword evidence="4 14" id="KW-0808">Transferase</keyword>
<dbReference type="InterPro" id="IPR006366">
    <property type="entry name" value="CobA/CysG_C"/>
</dbReference>
<dbReference type="InterPro" id="IPR006367">
    <property type="entry name" value="Sirohaem_synthase_N"/>
</dbReference>
<dbReference type="GO" id="GO:0009236">
    <property type="term" value="P:cobalamin biosynthetic process"/>
    <property type="evidence" value="ECO:0007669"/>
    <property type="project" value="UniProtKB-KW"/>
</dbReference>
<proteinExistence type="predicted"/>
<reference evidence="14" key="1">
    <citation type="submission" date="2016-10" db="EMBL/GenBank/DDBJ databases">
        <authorList>
            <person name="de Groot N.N."/>
        </authorList>
    </citation>
    <scope>NUCLEOTIDE SEQUENCE</scope>
</reference>
<evidence type="ECO:0000256" key="5">
    <source>
        <dbReference type="ARBA" id="ARBA00022691"/>
    </source>
</evidence>
<name>A0A1W1CKQ6_9ZZZZ</name>
<protein>
    <submittedName>
        <fullName evidence="14">Uroporphyrinogen-III methyltransferase</fullName>
        <ecNumber evidence="14">2.1.1.107</ecNumber>
    </submittedName>
</protein>
<dbReference type="InterPro" id="IPR014776">
    <property type="entry name" value="4pyrrole_Mease_sub2"/>
</dbReference>
<sequence>MMQTRETLPILLKAQKILLIGAGKVALQKAEVLFKNNISFRVVASEILEKMHSYCQDIRQKDFENTDIQEYFIVINATGKQSVTEQLLAYKKTDTLLLNVVDKPEYCDFYFMALTANKPLQIAVSSHGSSPTVAQYFRDACEKLIPKDIEPFMQDLASQREKGLIDKEKTLIDLEKIQSKVYLLGCGLGDPDLLTIKAYRIMQSVDVVLYDHLISEAIMEILPEKTQKVFVGKEKGFHSKAQEEINLLIEDYVQKGYSVARLKSGDPFIYGRGAEELLYLNNKGIQTEVIAGISSAISAPLMANIPLTARGISNSFSVVSAHLRGNALCLDWIKYLEDEAHTVVVLMGLSRAKEIQDHALAFGIDKDKPCAIVSHASREAQSSIVTTLEHLATHAKTAQRPAILVFGEVVNYPKLLKEIR</sequence>
<dbReference type="FunFam" id="3.40.1010.10:FF:000001">
    <property type="entry name" value="Siroheme synthase"/>
    <property type="match status" value="1"/>
</dbReference>
<dbReference type="GO" id="GO:0051266">
    <property type="term" value="F:sirohydrochlorin ferrochelatase activity"/>
    <property type="evidence" value="ECO:0007669"/>
    <property type="project" value="InterPro"/>
</dbReference>
<dbReference type="SUPFAM" id="SSF53790">
    <property type="entry name" value="Tetrapyrrole methylase"/>
    <property type="match status" value="1"/>
</dbReference>
<evidence type="ECO:0000313" key="14">
    <source>
        <dbReference type="EMBL" id="SFV66339.1"/>
    </source>
</evidence>
<dbReference type="PIRSF" id="PIRSF036426">
    <property type="entry name" value="Sirohaem_synth"/>
    <property type="match status" value="1"/>
</dbReference>
<dbReference type="EC" id="2.1.1.107" evidence="14"/>
<keyword evidence="10" id="KW-0511">Multifunctional enzyme</keyword>
<evidence type="ECO:0000256" key="1">
    <source>
        <dbReference type="ARBA" id="ARBA00005010"/>
    </source>
</evidence>
<accession>A0A1W1CKQ6</accession>
<evidence type="ECO:0000256" key="6">
    <source>
        <dbReference type="ARBA" id="ARBA00023002"/>
    </source>
</evidence>
<dbReference type="GO" id="GO:0051287">
    <property type="term" value="F:NAD binding"/>
    <property type="evidence" value="ECO:0007669"/>
    <property type="project" value="InterPro"/>
</dbReference>
<dbReference type="Gene3D" id="3.40.1010.10">
    <property type="entry name" value="Cobalt-precorrin-4 Transmethylase, Domain 1"/>
    <property type="match status" value="1"/>
</dbReference>
<dbReference type="InterPro" id="IPR014777">
    <property type="entry name" value="4pyrrole_Mease_sub1"/>
</dbReference>
<evidence type="ECO:0000256" key="8">
    <source>
        <dbReference type="ARBA" id="ARBA00023239"/>
    </source>
</evidence>
<keyword evidence="5" id="KW-0949">S-adenosyl-L-methionine</keyword>
<dbReference type="SUPFAM" id="SSF51735">
    <property type="entry name" value="NAD(P)-binding Rossmann-fold domains"/>
    <property type="match status" value="1"/>
</dbReference>
<keyword evidence="9" id="KW-0627">Porphyrin biosynthesis</keyword>
<dbReference type="InterPro" id="IPR050161">
    <property type="entry name" value="Siro_Cobalamin_biosynth"/>
</dbReference>
<dbReference type="NCBIfam" id="TIGR01469">
    <property type="entry name" value="cobA_cysG_Cterm"/>
    <property type="match status" value="1"/>
</dbReference>
<dbReference type="AlphaFoldDB" id="A0A1W1CKQ6"/>
<dbReference type="GO" id="GO:0043115">
    <property type="term" value="F:precorrin-2 dehydrogenase activity"/>
    <property type="evidence" value="ECO:0007669"/>
    <property type="project" value="UniProtKB-EC"/>
</dbReference>
<evidence type="ECO:0000256" key="11">
    <source>
        <dbReference type="ARBA" id="ARBA00047561"/>
    </source>
</evidence>
<dbReference type="Gene3D" id="3.30.950.10">
    <property type="entry name" value="Methyltransferase, Cobalt-precorrin-4 Transmethylase, Domain 2"/>
    <property type="match status" value="1"/>
</dbReference>
<comment type="catalytic activity">
    <reaction evidence="11">
        <text>precorrin-2 + NAD(+) = sirohydrochlorin + NADH + 2 H(+)</text>
        <dbReference type="Rhea" id="RHEA:15613"/>
        <dbReference type="ChEBI" id="CHEBI:15378"/>
        <dbReference type="ChEBI" id="CHEBI:57540"/>
        <dbReference type="ChEBI" id="CHEBI:57945"/>
        <dbReference type="ChEBI" id="CHEBI:58351"/>
        <dbReference type="ChEBI" id="CHEBI:58827"/>
        <dbReference type="EC" id="1.3.1.76"/>
    </reaction>
</comment>
<dbReference type="Gene3D" id="3.40.50.720">
    <property type="entry name" value="NAD(P)-binding Rossmann-like Domain"/>
    <property type="match status" value="1"/>
</dbReference>
<dbReference type="InterPro" id="IPR035996">
    <property type="entry name" value="4pyrrol_Methylase_sf"/>
</dbReference>
<dbReference type="Pfam" id="PF13241">
    <property type="entry name" value="NAD_binding_7"/>
    <property type="match status" value="1"/>
</dbReference>
<dbReference type="Pfam" id="PF14824">
    <property type="entry name" value="Sirohm_synth_M"/>
    <property type="match status" value="1"/>
</dbReference>
<keyword evidence="3 14" id="KW-0489">Methyltransferase</keyword>
<dbReference type="InterPro" id="IPR028281">
    <property type="entry name" value="Sirohaem_synthase_central"/>
</dbReference>
<dbReference type="InterPro" id="IPR000878">
    <property type="entry name" value="4pyrrol_Mease"/>
</dbReference>
<dbReference type="GO" id="GO:0004851">
    <property type="term" value="F:uroporphyrin-III C-methyltransferase activity"/>
    <property type="evidence" value="ECO:0007669"/>
    <property type="project" value="UniProtKB-EC"/>
</dbReference>
<dbReference type="EMBL" id="FPHM01000099">
    <property type="protein sequence ID" value="SFV66339.1"/>
    <property type="molecule type" value="Genomic_DNA"/>
</dbReference>
<dbReference type="PANTHER" id="PTHR45790:SF3">
    <property type="entry name" value="S-ADENOSYL-L-METHIONINE-DEPENDENT UROPORPHYRINOGEN III METHYLTRANSFERASE, CHLOROPLASTIC"/>
    <property type="match status" value="1"/>
</dbReference>
<dbReference type="Gene3D" id="3.30.160.110">
    <property type="entry name" value="Siroheme synthase, domain 2"/>
    <property type="match status" value="1"/>
</dbReference>
<dbReference type="NCBIfam" id="TIGR01470">
    <property type="entry name" value="cysG_Nterm"/>
    <property type="match status" value="1"/>
</dbReference>
<dbReference type="InterPro" id="IPR012409">
    <property type="entry name" value="Sirohaem_synth"/>
</dbReference>
<evidence type="ECO:0000259" key="13">
    <source>
        <dbReference type="Pfam" id="PF14824"/>
    </source>
</evidence>
<dbReference type="NCBIfam" id="NF004790">
    <property type="entry name" value="PRK06136.1"/>
    <property type="match status" value="1"/>
</dbReference>
<keyword evidence="7" id="KW-0520">NAD</keyword>
<dbReference type="SUPFAM" id="SSF75615">
    <property type="entry name" value="Siroheme synthase middle domains-like"/>
    <property type="match status" value="1"/>
</dbReference>
<evidence type="ECO:0000256" key="10">
    <source>
        <dbReference type="ARBA" id="ARBA00023268"/>
    </source>
</evidence>
<evidence type="ECO:0000256" key="2">
    <source>
        <dbReference type="ARBA" id="ARBA00022573"/>
    </source>
</evidence>
<keyword evidence="8" id="KW-0456">Lyase</keyword>
<evidence type="ECO:0000256" key="7">
    <source>
        <dbReference type="ARBA" id="ARBA00023027"/>
    </source>
</evidence>
<dbReference type="CDD" id="cd11642">
    <property type="entry name" value="SUMT"/>
    <property type="match status" value="1"/>
</dbReference>
<dbReference type="GO" id="GO:0019354">
    <property type="term" value="P:siroheme biosynthetic process"/>
    <property type="evidence" value="ECO:0007669"/>
    <property type="project" value="UniProtKB-UniPathway"/>
</dbReference>
<dbReference type="GO" id="GO:0032259">
    <property type="term" value="P:methylation"/>
    <property type="evidence" value="ECO:0007669"/>
    <property type="project" value="UniProtKB-KW"/>
</dbReference>
<gene>
    <name evidence="14" type="ORF">MNB_SV-13-1108</name>
</gene>
<evidence type="ECO:0000259" key="12">
    <source>
        <dbReference type="Pfam" id="PF00590"/>
    </source>
</evidence>
<feature type="domain" description="Tetrapyrrole methylase" evidence="12">
    <location>
        <begin position="180"/>
        <end position="391"/>
    </location>
</feature>
<keyword evidence="6" id="KW-0560">Oxidoreductase</keyword>